<evidence type="ECO:0000313" key="3">
    <source>
        <dbReference type="Proteomes" id="UP000640509"/>
    </source>
</evidence>
<comment type="caution">
    <text evidence="2">The sequence shown here is derived from an EMBL/GenBank/DDBJ whole genome shotgun (WGS) entry which is preliminary data.</text>
</comment>
<accession>A0ABQ1VEP9</accession>
<reference evidence="3" key="1">
    <citation type="journal article" date="2019" name="Int. J. Syst. Evol. Microbiol.">
        <title>The Global Catalogue of Microorganisms (GCM) 10K type strain sequencing project: providing services to taxonomists for standard genome sequencing and annotation.</title>
        <authorList>
            <consortium name="The Broad Institute Genomics Platform"/>
            <consortium name="The Broad Institute Genome Sequencing Center for Infectious Disease"/>
            <person name="Wu L."/>
            <person name="Ma J."/>
        </authorList>
    </citation>
    <scope>NUCLEOTIDE SEQUENCE [LARGE SCALE GENOMIC DNA]</scope>
    <source>
        <strain evidence="3">CGMCC 1.15419</strain>
    </source>
</reference>
<dbReference type="SMART" id="SM00901">
    <property type="entry name" value="FRG"/>
    <property type="match status" value="1"/>
</dbReference>
<proteinExistence type="predicted"/>
<name>A0ABQ1VEP9_9RHOB</name>
<evidence type="ECO:0000313" key="2">
    <source>
        <dbReference type="EMBL" id="GGF60413.1"/>
    </source>
</evidence>
<organism evidence="2 3">
    <name type="scientific">Paracoccus acridae</name>
    <dbReference type="NCBI Taxonomy" id="1795310"/>
    <lineage>
        <taxon>Bacteria</taxon>
        <taxon>Pseudomonadati</taxon>
        <taxon>Pseudomonadota</taxon>
        <taxon>Alphaproteobacteria</taxon>
        <taxon>Rhodobacterales</taxon>
        <taxon>Paracoccaceae</taxon>
        <taxon>Paracoccus</taxon>
    </lineage>
</organism>
<dbReference type="Pfam" id="PF08867">
    <property type="entry name" value="FRG"/>
    <property type="match status" value="1"/>
</dbReference>
<gene>
    <name evidence="2" type="ORF">GCM10011402_10520</name>
</gene>
<dbReference type="Proteomes" id="UP000640509">
    <property type="component" value="Unassembled WGS sequence"/>
</dbReference>
<dbReference type="EMBL" id="BMIV01000002">
    <property type="protein sequence ID" value="GGF60413.1"/>
    <property type="molecule type" value="Genomic_DNA"/>
</dbReference>
<dbReference type="RefSeq" id="WP_188714304.1">
    <property type="nucleotide sequence ID" value="NZ_BMIV01000002.1"/>
</dbReference>
<feature type="domain" description="FRG" evidence="1">
    <location>
        <begin position="53"/>
        <end position="167"/>
    </location>
</feature>
<protein>
    <recommendedName>
        <fullName evidence="1">FRG domain-containing protein</fullName>
    </recommendedName>
</protein>
<dbReference type="InterPro" id="IPR014966">
    <property type="entry name" value="FRG-dom"/>
</dbReference>
<sequence>MKRIGEEKLTYIDPETGHTERACNRTIRKSEAIHVENYLDLADRVAELQYLNPQYVMMFRGQRFDHRDGTGATTLRPSIFRGADLQVRDHILMPLFDRLQNAERLLVDAYQRRRIERREEIRRYRILRWSILQHYEICATPLLDVTHSLRIAVSFASDNNRDEGYVFVLGIPHLAGAITTSIDAGLQAIRLANVCPPRARRPHIQEGYLLGEFPDIQAYEQKQMYSAHEVDFGRRLIGKFKFNVSDFLADPIFPIVPHDALYPNNDDRFVELVHEINHNLGAQP</sequence>
<keyword evidence="3" id="KW-1185">Reference proteome</keyword>
<evidence type="ECO:0000259" key="1">
    <source>
        <dbReference type="SMART" id="SM00901"/>
    </source>
</evidence>